<dbReference type="InterPro" id="IPR036691">
    <property type="entry name" value="Endo/exonu/phosph_ase_sf"/>
</dbReference>
<dbReference type="Proteomes" id="UP001314205">
    <property type="component" value="Unassembled WGS sequence"/>
</dbReference>
<dbReference type="Gene3D" id="3.60.10.10">
    <property type="entry name" value="Endonuclease/exonuclease/phosphatase"/>
    <property type="match status" value="1"/>
</dbReference>
<dbReference type="CDD" id="cd01650">
    <property type="entry name" value="RT_nLTR_like"/>
    <property type="match status" value="1"/>
</dbReference>
<feature type="domain" description="Reverse transcriptase" evidence="1">
    <location>
        <begin position="512"/>
        <end position="774"/>
    </location>
</feature>
<organism evidence="2 3">
    <name type="scientific">Parnassius mnemosyne</name>
    <name type="common">clouded apollo</name>
    <dbReference type="NCBI Taxonomy" id="213953"/>
    <lineage>
        <taxon>Eukaryota</taxon>
        <taxon>Metazoa</taxon>
        <taxon>Ecdysozoa</taxon>
        <taxon>Arthropoda</taxon>
        <taxon>Hexapoda</taxon>
        <taxon>Insecta</taxon>
        <taxon>Pterygota</taxon>
        <taxon>Neoptera</taxon>
        <taxon>Endopterygota</taxon>
        <taxon>Lepidoptera</taxon>
        <taxon>Glossata</taxon>
        <taxon>Ditrysia</taxon>
        <taxon>Papilionoidea</taxon>
        <taxon>Papilionidae</taxon>
        <taxon>Parnassiinae</taxon>
        <taxon>Parnassini</taxon>
        <taxon>Parnassius</taxon>
        <taxon>Driopa</taxon>
    </lineage>
</organism>
<dbReference type="PANTHER" id="PTHR47510:SF3">
    <property type="entry name" value="ENDO_EXONUCLEASE_PHOSPHATASE DOMAIN-CONTAINING PROTEIN"/>
    <property type="match status" value="1"/>
</dbReference>
<dbReference type="PROSITE" id="PS50878">
    <property type="entry name" value="RT_POL"/>
    <property type="match status" value="1"/>
</dbReference>
<dbReference type="GO" id="GO:0003824">
    <property type="term" value="F:catalytic activity"/>
    <property type="evidence" value="ECO:0007669"/>
    <property type="project" value="InterPro"/>
</dbReference>
<keyword evidence="3" id="KW-1185">Reference proteome</keyword>
<reference evidence="2 3" key="1">
    <citation type="submission" date="2023-11" db="EMBL/GenBank/DDBJ databases">
        <authorList>
            <person name="Hedman E."/>
            <person name="Englund M."/>
            <person name="Stromberg M."/>
            <person name="Nyberg Akerstrom W."/>
            <person name="Nylinder S."/>
            <person name="Jareborg N."/>
            <person name="Kallberg Y."/>
            <person name="Kronander E."/>
        </authorList>
    </citation>
    <scope>NUCLEOTIDE SEQUENCE [LARGE SCALE GENOMIC DNA]</scope>
</reference>
<proteinExistence type="predicted"/>
<dbReference type="SUPFAM" id="SSF56672">
    <property type="entry name" value="DNA/RNA polymerases"/>
    <property type="match status" value="1"/>
</dbReference>
<dbReference type="PANTHER" id="PTHR47510">
    <property type="entry name" value="REVERSE TRANSCRIPTASE DOMAIN-CONTAINING PROTEIN"/>
    <property type="match status" value="1"/>
</dbReference>
<dbReference type="AlphaFoldDB" id="A0AAV1L3I5"/>
<dbReference type="InterPro" id="IPR000477">
    <property type="entry name" value="RT_dom"/>
</dbReference>
<evidence type="ECO:0000313" key="3">
    <source>
        <dbReference type="Proteomes" id="UP001314205"/>
    </source>
</evidence>
<protein>
    <recommendedName>
        <fullName evidence="1">Reverse transcriptase domain-containing protein</fullName>
    </recommendedName>
</protein>
<dbReference type="EMBL" id="CAVLGL010000082">
    <property type="protein sequence ID" value="CAK1588609.1"/>
    <property type="molecule type" value="Genomic_DNA"/>
</dbReference>
<comment type="caution">
    <text evidence="2">The sequence shown here is derived from an EMBL/GenBank/DDBJ whole genome shotgun (WGS) entry which is preliminary data.</text>
</comment>
<gene>
    <name evidence="2" type="ORF">PARMNEM_LOCUS9226</name>
</gene>
<dbReference type="SUPFAM" id="SSF56219">
    <property type="entry name" value="DNase I-like"/>
    <property type="match status" value="1"/>
</dbReference>
<dbReference type="InterPro" id="IPR043502">
    <property type="entry name" value="DNA/RNA_pol_sf"/>
</dbReference>
<evidence type="ECO:0000313" key="2">
    <source>
        <dbReference type="EMBL" id="CAK1588609.1"/>
    </source>
</evidence>
<dbReference type="GO" id="GO:0071897">
    <property type="term" value="P:DNA biosynthetic process"/>
    <property type="evidence" value="ECO:0007669"/>
    <property type="project" value="UniProtKB-ARBA"/>
</dbReference>
<accession>A0AAV1L3I5</accession>
<name>A0AAV1L3I5_9NEOP</name>
<evidence type="ECO:0000259" key="1">
    <source>
        <dbReference type="PROSITE" id="PS50878"/>
    </source>
</evidence>
<sequence length="800" mass="91001">MSFDESDHNQSSSSFISASDVLSNDDSFESIPPLKDTLDSHFFKALRNFNIVHINAQSIPAHYPDMLASFVSDNVHAILVSESWLKPCLPSISYSIPGFQLIRNDRTARGGGGVAIYLRAHIPISIVRLSSQFPAENEAEYLFIEVLLSHNKLLIGVFYSPSSTVDYFTTLDNLLEELTPLYKHTVLMGDFNTCLLKNDARSLRLKSLIEAANLNILPLSETHFFPNCVPSLLDLVIVSSLDHVDKFGQCAANAFSYHDLLFLSYKIRPPKAKSRILLQRNFEEMDLEKLQKDAANMDWSVITKACSVDEQVALFNSFLVQLYDIHAPVRPVRIRHPPAPWLTEDLKRLIVRKNNAKSSYRSDPKNDRIREKYRLLRNQCNKLCRDLRRRHIHKSVQNEDPCRVWNFLRSIGVEKTRSCPISNNVDLNLLNKHFSSVSCLDNMAKSTTLTQLSSFPTPDFSPFVFRQFADCDVRKHILSIHSDAVGCDDVSRKMIIPLLDFLTPIITFILNFSISSSSFPNQWKDAQIILIPKKANPSSFSEYRPISILPFLSKVLERLVQQQINSFCLRNNILNPFQSGFRSGHSTTTALLKITDDIRHGMENHQVTLLVLLDFSNAFNTVDHDILLGILRSLNISPTAITWFHSYLYGRRQRIRVHDRLSSWLDTVAGVPQGGVLSPLLFAIFINTITSQISSLYHLYADDLQIYLQTTIEDLPKAVECINKDLTCILDWSLSYGLTVNPLKSQAIIIGSPRMICKIKKCQLQHVVYFGVIREFPSLIMTLLKFRYPLGFKSFLGTPN</sequence>
<dbReference type="Pfam" id="PF00078">
    <property type="entry name" value="RVT_1"/>
    <property type="match status" value="1"/>
</dbReference>